<dbReference type="PANTHER" id="PTHR23355:SF42">
    <property type="entry name" value="RIBONUCLEASE II, CHLOROPLASTIC_MITOCHONDRIAL"/>
    <property type="match status" value="1"/>
</dbReference>
<organism evidence="2 3">
    <name type="scientific">Cellulomonas cellasea</name>
    <dbReference type="NCBI Taxonomy" id="43670"/>
    <lineage>
        <taxon>Bacteria</taxon>
        <taxon>Bacillati</taxon>
        <taxon>Actinomycetota</taxon>
        <taxon>Actinomycetes</taxon>
        <taxon>Micrococcales</taxon>
        <taxon>Cellulomonadaceae</taxon>
        <taxon>Cellulomonas</taxon>
    </lineage>
</organism>
<dbReference type="GO" id="GO:0000175">
    <property type="term" value="F:3'-5'-RNA exonuclease activity"/>
    <property type="evidence" value="ECO:0007669"/>
    <property type="project" value="TreeGrafter"/>
</dbReference>
<evidence type="ECO:0000259" key="1">
    <source>
        <dbReference type="SMART" id="SM00955"/>
    </source>
</evidence>
<dbReference type="InterPro" id="IPR050180">
    <property type="entry name" value="RNR_Ribonuclease"/>
</dbReference>
<sequence length="483" mass="51186">MPRPSLTLAADGDVLRGAFAAVRRELEVPEKLPADVLAEAHAAATSTQDPYAGERTDLRDVPFVTIDPPGSTDLDQAVHLERRATGYRVRYAIADVAAFVRAGGAVDAEAHRRGETVYCPDGRIPLHPAELSEGAASLLAGVERLAVVWTFDLDAEGAVTSTDVRRGRVRSREQLDYAGVQAQLASAGRDDLPSLLAEIGTLRARQERARGGVSLGRPEQEVVPDGTGWRLEYRAPLPVEDHNAQISLLTGMAAAGLMLDAGVGILRTMPPADAEALARLRRQARALGVGWADGEEYGDVLARLDHTEPAAAAFLSAATALFRGAAWTPFDGTPPEQPLHGAIAAPYAHVTAPLRRLVDRYGLEVSLAAHAGTPVPDWVTAALPTLGEEMATAARRSSAVDRACTDVVEAAVLAPHVGAVFDGVALDHDTVQLADPAVVARCDGADLPVGERVRVRLVRADVDAREVRFTRDADARAAEPARP</sequence>
<gene>
    <name evidence="2" type="ORF">FHR80_000822</name>
</gene>
<dbReference type="InterPro" id="IPR012340">
    <property type="entry name" value="NA-bd_OB-fold"/>
</dbReference>
<dbReference type="SMART" id="SM00955">
    <property type="entry name" value="RNB"/>
    <property type="match status" value="1"/>
</dbReference>
<dbReference type="SUPFAM" id="SSF50249">
    <property type="entry name" value="Nucleic acid-binding proteins"/>
    <property type="match status" value="1"/>
</dbReference>
<proteinExistence type="predicted"/>
<dbReference type="Proteomes" id="UP000518206">
    <property type="component" value="Unassembled WGS sequence"/>
</dbReference>
<protein>
    <submittedName>
        <fullName evidence="2">Exoribonuclease R</fullName>
    </submittedName>
</protein>
<dbReference type="EMBL" id="JACHVX010000001">
    <property type="protein sequence ID" value="MBB2921928.1"/>
    <property type="molecule type" value="Genomic_DNA"/>
</dbReference>
<dbReference type="Pfam" id="PF00773">
    <property type="entry name" value="RNB"/>
    <property type="match status" value="1"/>
</dbReference>
<dbReference type="GO" id="GO:0000932">
    <property type="term" value="C:P-body"/>
    <property type="evidence" value="ECO:0007669"/>
    <property type="project" value="TreeGrafter"/>
</dbReference>
<dbReference type="InterPro" id="IPR001900">
    <property type="entry name" value="RNase_II/R"/>
</dbReference>
<evidence type="ECO:0000313" key="3">
    <source>
        <dbReference type="Proteomes" id="UP000518206"/>
    </source>
</evidence>
<dbReference type="Pfam" id="PF18614">
    <property type="entry name" value="RNase_II_C_S1"/>
    <property type="match status" value="1"/>
</dbReference>
<name>A0A7W4UD08_9CELL</name>
<dbReference type="RefSeq" id="WP_311701869.1">
    <property type="nucleotide sequence ID" value="NZ_JACHVX010000001.1"/>
</dbReference>
<dbReference type="GO" id="GO:0003723">
    <property type="term" value="F:RNA binding"/>
    <property type="evidence" value="ECO:0007669"/>
    <property type="project" value="InterPro"/>
</dbReference>
<accession>A0A7W4UD08</accession>
<dbReference type="GO" id="GO:0006402">
    <property type="term" value="P:mRNA catabolic process"/>
    <property type="evidence" value="ECO:0007669"/>
    <property type="project" value="TreeGrafter"/>
</dbReference>
<dbReference type="PANTHER" id="PTHR23355">
    <property type="entry name" value="RIBONUCLEASE"/>
    <property type="match status" value="1"/>
</dbReference>
<comment type="caution">
    <text evidence="2">The sequence shown here is derived from an EMBL/GenBank/DDBJ whole genome shotgun (WGS) entry which is preliminary data.</text>
</comment>
<reference evidence="2 3" key="2">
    <citation type="submission" date="2020-08" db="EMBL/GenBank/DDBJ databases">
        <authorList>
            <person name="Partida-Martinez L."/>
            <person name="Huntemann M."/>
            <person name="Clum A."/>
            <person name="Wang J."/>
            <person name="Palaniappan K."/>
            <person name="Ritter S."/>
            <person name="Chen I.-M."/>
            <person name="Stamatis D."/>
            <person name="Reddy T."/>
            <person name="O'Malley R."/>
            <person name="Daum C."/>
            <person name="Shapiro N."/>
            <person name="Ivanova N."/>
            <person name="Kyrpides N."/>
            <person name="Woyke T."/>
        </authorList>
    </citation>
    <scope>NUCLEOTIDE SEQUENCE [LARGE SCALE GENOMIC DNA]</scope>
    <source>
        <strain evidence="2 3">RAS26</strain>
    </source>
</reference>
<dbReference type="InterPro" id="IPR040596">
    <property type="entry name" value="RNase_II_C_S1"/>
</dbReference>
<dbReference type="AlphaFoldDB" id="A0A7W4UD08"/>
<evidence type="ECO:0000313" key="2">
    <source>
        <dbReference type="EMBL" id="MBB2921928.1"/>
    </source>
</evidence>
<reference evidence="2 3" key="1">
    <citation type="submission" date="2020-08" db="EMBL/GenBank/DDBJ databases">
        <title>The Agave Microbiome: Exploring the role of microbial communities in plant adaptations to desert environments.</title>
        <authorList>
            <person name="Partida-Martinez L.P."/>
        </authorList>
    </citation>
    <scope>NUCLEOTIDE SEQUENCE [LARGE SCALE GENOMIC DNA]</scope>
    <source>
        <strain evidence="2 3">RAS26</strain>
    </source>
</reference>
<feature type="domain" description="RNB" evidence="1">
    <location>
        <begin position="55"/>
        <end position="372"/>
    </location>
</feature>